<dbReference type="InterPro" id="IPR009057">
    <property type="entry name" value="Homeodomain-like_sf"/>
</dbReference>
<dbReference type="Gene3D" id="1.10.10.60">
    <property type="entry name" value="Homeodomain-like"/>
    <property type="match status" value="2"/>
</dbReference>
<evidence type="ECO:0000313" key="12">
    <source>
        <dbReference type="Proteomes" id="UP001177140"/>
    </source>
</evidence>
<dbReference type="PROSITE" id="PS51294">
    <property type="entry name" value="HTH_MYB"/>
    <property type="match status" value="2"/>
</dbReference>
<reference evidence="11" key="1">
    <citation type="submission" date="2022-03" db="EMBL/GenBank/DDBJ databases">
        <title>A functionally conserved STORR gene fusion in Papaver species that diverged 16.8 million years ago.</title>
        <authorList>
            <person name="Catania T."/>
        </authorList>
    </citation>
    <scope>NUCLEOTIDE SEQUENCE</scope>
    <source>
        <strain evidence="11">S-191538</strain>
    </source>
</reference>
<evidence type="ECO:0000313" key="11">
    <source>
        <dbReference type="EMBL" id="MCL7036765.1"/>
    </source>
</evidence>
<feature type="compositionally biased region" description="Basic and acidic residues" evidence="8">
    <location>
        <begin position="108"/>
        <end position="124"/>
    </location>
</feature>
<evidence type="ECO:0000259" key="9">
    <source>
        <dbReference type="PROSITE" id="PS50090"/>
    </source>
</evidence>
<evidence type="ECO:0000256" key="4">
    <source>
        <dbReference type="ARBA" id="ARBA00022737"/>
    </source>
</evidence>
<comment type="caution">
    <text evidence="11">The sequence shown here is derived from an EMBL/GenBank/DDBJ whole genome shotgun (WGS) entry which is preliminary data.</text>
</comment>
<evidence type="ECO:0000256" key="2">
    <source>
        <dbReference type="ARBA" id="ARBA00022664"/>
    </source>
</evidence>
<dbReference type="GO" id="GO:0000398">
    <property type="term" value="P:mRNA splicing, via spliceosome"/>
    <property type="evidence" value="ECO:0007669"/>
    <property type="project" value="InterPro"/>
</dbReference>
<evidence type="ECO:0000256" key="3">
    <source>
        <dbReference type="ARBA" id="ARBA00022728"/>
    </source>
</evidence>
<dbReference type="Proteomes" id="UP001177140">
    <property type="component" value="Unassembled WGS sequence"/>
</dbReference>
<evidence type="ECO:0000256" key="5">
    <source>
        <dbReference type="ARBA" id="ARBA00023125"/>
    </source>
</evidence>
<dbReference type="PANTHER" id="PTHR45885:SF1">
    <property type="entry name" value="CELL DIVISION CYCLE 5-LIKE PROTEIN"/>
    <property type="match status" value="1"/>
</dbReference>
<feature type="domain" description="Myb-like" evidence="9">
    <location>
        <begin position="60"/>
        <end position="101"/>
    </location>
</feature>
<proteinExistence type="inferred from homology"/>
<organism evidence="11 12">
    <name type="scientific">Papaver nudicaule</name>
    <name type="common">Iceland poppy</name>
    <dbReference type="NCBI Taxonomy" id="74823"/>
    <lineage>
        <taxon>Eukaryota</taxon>
        <taxon>Viridiplantae</taxon>
        <taxon>Streptophyta</taxon>
        <taxon>Embryophyta</taxon>
        <taxon>Tracheophyta</taxon>
        <taxon>Spermatophyta</taxon>
        <taxon>Magnoliopsida</taxon>
        <taxon>Ranunculales</taxon>
        <taxon>Papaveraceae</taxon>
        <taxon>Papaveroideae</taxon>
        <taxon>Papaver</taxon>
    </lineage>
</organism>
<dbReference type="CDD" id="cd00167">
    <property type="entry name" value="SANT"/>
    <property type="match status" value="1"/>
</dbReference>
<name>A0AA41SL08_PAPNU</name>
<dbReference type="GO" id="GO:0005681">
    <property type="term" value="C:spliceosomal complex"/>
    <property type="evidence" value="ECO:0007669"/>
    <property type="project" value="UniProtKB-KW"/>
</dbReference>
<dbReference type="PROSITE" id="PS50090">
    <property type="entry name" value="MYB_LIKE"/>
    <property type="match status" value="2"/>
</dbReference>
<keyword evidence="7" id="KW-0539">Nucleus</keyword>
<dbReference type="GO" id="GO:0003677">
    <property type="term" value="F:DNA binding"/>
    <property type="evidence" value="ECO:0007669"/>
    <property type="project" value="UniProtKB-KW"/>
</dbReference>
<evidence type="ECO:0000256" key="6">
    <source>
        <dbReference type="ARBA" id="ARBA00023187"/>
    </source>
</evidence>
<dbReference type="InterPro" id="IPR047242">
    <property type="entry name" value="CDC5L/Cef1"/>
</dbReference>
<keyword evidence="2" id="KW-0507">mRNA processing</keyword>
<gene>
    <name evidence="11" type="ORF">MKW94_019838</name>
</gene>
<dbReference type="SMART" id="SM00717">
    <property type="entry name" value="SANT"/>
    <property type="match status" value="2"/>
</dbReference>
<feature type="domain" description="Myb-like" evidence="9">
    <location>
        <begin position="1"/>
        <end position="50"/>
    </location>
</feature>
<evidence type="ECO:0000256" key="8">
    <source>
        <dbReference type="SAM" id="MobiDB-lite"/>
    </source>
</evidence>
<evidence type="ECO:0000259" key="10">
    <source>
        <dbReference type="PROSITE" id="PS51294"/>
    </source>
</evidence>
<dbReference type="SUPFAM" id="SSF46689">
    <property type="entry name" value="Homeodomain-like"/>
    <property type="match status" value="1"/>
</dbReference>
<keyword evidence="12" id="KW-1185">Reference proteome</keyword>
<dbReference type="InterPro" id="IPR017930">
    <property type="entry name" value="Myb_dom"/>
</dbReference>
<comment type="similarity">
    <text evidence="1">Belongs to the CEF1 family.</text>
</comment>
<evidence type="ECO:0000256" key="1">
    <source>
        <dbReference type="ARBA" id="ARBA00010506"/>
    </source>
</evidence>
<feature type="domain" description="HTH myb-type" evidence="10">
    <location>
        <begin position="55"/>
        <end position="105"/>
    </location>
</feature>
<feature type="domain" description="HTH myb-type" evidence="10">
    <location>
        <begin position="1"/>
        <end position="54"/>
    </location>
</feature>
<dbReference type="InterPro" id="IPR001005">
    <property type="entry name" value="SANT/Myb"/>
</dbReference>
<feature type="region of interest" description="Disordered" evidence="8">
    <location>
        <begin position="108"/>
        <end position="142"/>
    </location>
</feature>
<keyword evidence="4" id="KW-0677">Repeat</keyword>
<dbReference type="EMBL" id="JAJJMA010171621">
    <property type="protein sequence ID" value="MCL7036765.1"/>
    <property type="molecule type" value="Genomic_DNA"/>
</dbReference>
<protein>
    <submittedName>
        <fullName evidence="11">Uncharacterized protein</fullName>
    </submittedName>
</protein>
<dbReference type="PANTHER" id="PTHR45885">
    <property type="entry name" value="CELL DIVISION CYCLE 5-LIKE PROTEIN"/>
    <property type="match status" value="1"/>
</dbReference>
<keyword evidence="6" id="KW-0508">mRNA splicing</keyword>
<feature type="region of interest" description="Disordered" evidence="8">
    <location>
        <begin position="218"/>
        <end position="243"/>
    </location>
</feature>
<dbReference type="CDD" id="cd11659">
    <property type="entry name" value="SANT_CDC5_II"/>
    <property type="match status" value="1"/>
</dbReference>
<evidence type="ECO:0000256" key="7">
    <source>
        <dbReference type="ARBA" id="ARBA00023242"/>
    </source>
</evidence>
<keyword evidence="5" id="KW-0238">DNA-binding</keyword>
<dbReference type="GO" id="GO:0000974">
    <property type="term" value="C:Prp19 complex"/>
    <property type="evidence" value="ECO:0007669"/>
    <property type="project" value="InterPro"/>
</dbReference>
<sequence>MMQGGIWTNAEDEILKSGVTKYGSNQWSRISTLLPRKSAVHCKARWCQWLHPSIIKSVEWTREEDEKLLHLSKIMPSQWKTIAPMVGRTSTQCIDRYEKLLDAACGEDSKSYCDRDPRKLRPGEIDPNPESRPARPDPVDMDNDEKEMLSAARARLANTSGKKAKRRAREKMHEEARRLASLQKKRELVAAGIIDTEQQRERGKFTDYNAEIFLEKKPPSGFYDATHEDRRSVQNHHLTTRGV</sequence>
<dbReference type="Pfam" id="PF00249">
    <property type="entry name" value="Myb_DNA-binding"/>
    <property type="match status" value="2"/>
</dbReference>
<keyword evidence="3" id="KW-0747">Spliceosome</keyword>
<dbReference type="InterPro" id="IPR047240">
    <property type="entry name" value="SANT_CDC5L_II"/>
</dbReference>
<dbReference type="AlphaFoldDB" id="A0AA41SL08"/>
<accession>A0AA41SL08</accession>